<feature type="region of interest" description="Disordered" evidence="1">
    <location>
        <begin position="48"/>
        <end position="68"/>
    </location>
</feature>
<reference evidence="3" key="1">
    <citation type="journal article" date="2020" name="Cell">
        <title>Large-Scale Comparative Analyses of Tick Genomes Elucidate Their Genetic Diversity and Vector Capacities.</title>
        <authorList>
            <consortium name="Tick Genome and Microbiome Consortium (TIGMIC)"/>
            <person name="Jia N."/>
            <person name="Wang J."/>
            <person name="Shi W."/>
            <person name="Du L."/>
            <person name="Sun Y."/>
            <person name="Zhan W."/>
            <person name="Jiang J.F."/>
            <person name="Wang Q."/>
            <person name="Zhang B."/>
            <person name="Ji P."/>
            <person name="Bell-Sakyi L."/>
            <person name="Cui X.M."/>
            <person name="Yuan T.T."/>
            <person name="Jiang B.G."/>
            <person name="Yang W.F."/>
            <person name="Lam T.T."/>
            <person name="Chang Q.C."/>
            <person name="Ding S.J."/>
            <person name="Wang X.J."/>
            <person name="Zhu J.G."/>
            <person name="Ruan X.D."/>
            <person name="Zhao L."/>
            <person name="Wei J.T."/>
            <person name="Ye R.Z."/>
            <person name="Que T.C."/>
            <person name="Du C.H."/>
            <person name="Zhou Y.H."/>
            <person name="Cheng J.X."/>
            <person name="Dai P.F."/>
            <person name="Guo W.B."/>
            <person name="Han X.H."/>
            <person name="Huang E.J."/>
            <person name="Li L.F."/>
            <person name="Wei W."/>
            <person name="Gao Y.C."/>
            <person name="Liu J.Z."/>
            <person name="Shao H.Z."/>
            <person name="Wang X."/>
            <person name="Wang C.C."/>
            <person name="Yang T.C."/>
            <person name="Huo Q.B."/>
            <person name="Li W."/>
            <person name="Chen H.Y."/>
            <person name="Chen S.E."/>
            <person name="Zhou L.G."/>
            <person name="Ni X.B."/>
            <person name="Tian J.H."/>
            <person name="Sheng Y."/>
            <person name="Liu T."/>
            <person name="Pan Y.S."/>
            <person name="Xia L.Y."/>
            <person name="Li J."/>
            <person name="Zhao F."/>
            <person name="Cao W.C."/>
        </authorList>
    </citation>
    <scope>NUCLEOTIDE SEQUENCE</scope>
    <source>
        <strain evidence="3">Rsan-2018</strain>
    </source>
</reference>
<protein>
    <submittedName>
        <fullName evidence="3">Uncharacterized protein</fullName>
    </submittedName>
</protein>
<dbReference type="InterPro" id="IPR042089">
    <property type="entry name" value="Peptidase_M13_dom_2"/>
</dbReference>
<feature type="transmembrane region" description="Helical" evidence="2">
    <location>
        <begin position="100"/>
        <end position="123"/>
    </location>
</feature>
<reference evidence="3" key="2">
    <citation type="submission" date="2021-09" db="EMBL/GenBank/DDBJ databases">
        <authorList>
            <person name="Jia N."/>
            <person name="Wang J."/>
            <person name="Shi W."/>
            <person name="Du L."/>
            <person name="Sun Y."/>
            <person name="Zhan W."/>
            <person name="Jiang J."/>
            <person name="Wang Q."/>
            <person name="Zhang B."/>
            <person name="Ji P."/>
            <person name="Sakyi L.B."/>
            <person name="Cui X."/>
            <person name="Yuan T."/>
            <person name="Jiang B."/>
            <person name="Yang W."/>
            <person name="Lam T.T.-Y."/>
            <person name="Chang Q."/>
            <person name="Ding S."/>
            <person name="Wang X."/>
            <person name="Zhu J."/>
            <person name="Ruan X."/>
            <person name="Zhao L."/>
            <person name="Wei J."/>
            <person name="Que T."/>
            <person name="Du C."/>
            <person name="Cheng J."/>
            <person name="Dai P."/>
            <person name="Han X."/>
            <person name="Huang E."/>
            <person name="Gao Y."/>
            <person name="Liu J."/>
            <person name="Shao H."/>
            <person name="Ye R."/>
            <person name="Li L."/>
            <person name="Wei W."/>
            <person name="Wang X."/>
            <person name="Wang C."/>
            <person name="Huo Q."/>
            <person name="Li W."/>
            <person name="Guo W."/>
            <person name="Chen H."/>
            <person name="Chen S."/>
            <person name="Zhou L."/>
            <person name="Zhou L."/>
            <person name="Ni X."/>
            <person name="Tian J."/>
            <person name="Zhou Y."/>
            <person name="Sheng Y."/>
            <person name="Liu T."/>
            <person name="Pan Y."/>
            <person name="Xia L."/>
            <person name="Li J."/>
            <person name="Zhao F."/>
            <person name="Cao W."/>
        </authorList>
    </citation>
    <scope>NUCLEOTIDE SEQUENCE</scope>
    <source>
        <strain evidence="3">Rsan-2018</strain>
        <tissue evidence="3">Larvae</tissue>
    </source>
</reference>
<feature type="compositionally biased region" description="Low complexity" evidence="1">
    <location>
        <begin position="48"/>
        <end position="57"/>
    </location>
</feature>
<evidence type="ECO:0000313" key="4">
    <source>
        <dbReference type="Proteomes" id="UP000821837"/>
    </source>
</evidence>
<dbReference type="GO" id="GO:0016485">
    <property type="term" value="P:protein processing"/>
    <property type="evidence" value="ECO:0007669"/>
    <property type="project" value="TreeGrafter"/>
</dbReference>
<organism evidence="3 4">
    <name type="scientific">Rhipicephalus sanguineus</name>
    <name type="common">Brown dog tick</name>
    <name type="synonym">Ixodes sanguineus</name>
    <dbReference type="NCBI Taxonomy" id="34632"/>
    <lineage>
        <taxon>Eukaryota</taxon>
        <taxon>Metazoa</taxon>
        <taxon>Ecdysozoa</taxon>
        <taxon>Arthropoda</taxon>
        <taxon>Chelicerata</taxon>
        <taxon>Arachnida</taxon>
        <taxon>Acari</taxon>
        <taxon>Parasitiformes</taxon>
        <taxon>Ixodida</taxon>
        <taxon>Ixodoidea</taxon>
        <taxon>Ixodidae</taxon>
        <taxon>Rhipicephalinae</taxon>
        <taxon>Rhipicephalus</taxon>
        <taxon>Rhipicephalus</taxon>
    </lineage>
</organism>
<name>A0A9D4PKX7_RHISA</name>
<comment type="caution">
    <text evidence="3">The sequence shown here is derived from an EMBL/GenBank/DDBJ whole genome shotgun (WGS) entry which is preliminary data.</text>
</comment>
<evidence type="ECO:0000313" key="3">
    <source>
        <dbReference type="EMBL" id="KAH7944658.1"/>
    </source>
</evidence>
<dbReference type="Gene3D" id="1.10.1380.10">
    <property type="entry name" value="Neutral endopeptidase , domain2"/>
    <property type="match status" value="1"/>
</dbReference>
<keyword evidence="4" id="KW-1185">Reference proteome</keyword>
<proteinExistence type="predicted"/>
<dbReference type="Gene3D" id="3.40.390.10">
    <property type="entry name" value="Collagenase (Catalytic Domain)"/>
    <property type="match status" value="1"/>
</dbReference>
<keyword evidence="2" id="KW-0812">Transmembrane</keyword>
<sequence length="574" mass="65002">MHYLPNLRKIITRKKKEKPTVVTLASASVPPTQRVRLHQPLDFHAHASKASSTSSVAPPTNPQAPLGNQLRPQVIGQRVAAAVPMPKELRHWAQDFPWRSAMCAAVVLAFVVGICGTALALAWHTGAQKPICDEACREYTTMLGETMDWSAAPCHDFYRFVCGRMESNATAIRHAINRRFINAVISSARREDVPAEGQTASQRAARLFKTCDDVVTQDTDYVPRIRGYMRDANLHWPQDPATREDASVDLTVHPTIHLELFQYHAITLGVGSPAHRRYFETLYSHYGGGIVDGVTFEEMLDYEAEIMEPVLAELFSPPDIYVYERDPLDTSGMWERWASAIRRHYSLTGNELYTSWFSNRELIANFHNYQDNTAKHHRRTCLVFTISLTGIALVVPFVQDVYTEPARKDASRIARDVRRTVYQTLDEATYPWHEIGSVFRFLDTALAHDLEARFAQFPDMEASFVKNQRDATKANRRTNLDAIGRMDPTWILVDELYRPLTLPDRTDYALKPSILTPPMYHVGAPIALRMGTFGVEVAKATIKTYEDLQYEGHRTTAIDNFRECIFAAVAEEAS</sequence>
<dbReference type="EMBL" id="JABSTV010001253">
    <property type="protein sequence ID" value="KAH7944658.1"/>
    <property type="molecule type" value="Genomic_DNA"/>
</dbReference>
<dbReference type="GO" id="GO:0004222">
    <property type="term" value="F:metalloendopeptidase activity"/>
    <property type="evidence" value="ECO:0007669"/>
    <property type="project" value="InterPro"/>
</dbReference>
<keyword evidence="2" id="KW-1133">Transmembrane helix</keyword>
<dbReference type="SUPFAM" id="SSF55486">
    <property type="entry name" value="Metalloproteases ('zincins'), catalytic domain"/>
    <property type="match status" value="1"/>
</dbReference>
<dbReference type="PROSITE" id="PS51885">
    <property type="entry name" value="NEPRILYSIN"/>
    <property type="match status" value="1"/>
</dbReference>
<dbReference type="Proteomes" id="UP000821837">
    <property type="component" value="Unassembled WGS sequence"/>
</dbReference>
<evidence type="ECO:0000256" key="1">
    <source>
        <dbReference type="SAM" id="MobiDB-lite"/>
    </source>
</evidence>
<dbReference type="GO" id="GO:0005886">
    <property type="term" value="C:plasma membrane"/>
    <property type="evidence" value="ECO:0007669"/>
    <property type="project" value="TreeGrafter"/>
</dbReference>
<keyword evidence="2" id="KW-0472">Membrane</keyword>
<accession>A0A9D4PKX7</accession>
<dbReference type="InterPro" id="IPR000718">
    <property type="entry name" value="Peptidase_M13"/>
</dbReference>
<dbReference type="VEuPathDB" id="VectorBase:RSAN_048284"/>
<evidence type="ECO:0000256" key="2">
    <source>
        <dbReference type="SAM" id="Phobius"/>
    </source>
</evidence>
<dbReference type="PANTHER" id="PTHR11733">
    <property type="entry name" value="ZINC METALLOPROTEASE FAMILY M13 NEPRILYSIN-RELATED"/>
    <property type="match status" value="1"/>
</dbReference>
<dbReference type="PANTHER" id="PTHR11733:SF241">
    <property type="entry name" value="GH26575P-RELATED"/>
    <property type="match status" value="1"/>
</dbReference>
<dbReference type="InterPro" id="IPR024079">
    <property type="entry name" value="MetalloPept_cat_dom_sf"/>
</dbReference>
<gene>
    <name evidence="3" type="ORF">HPB52_023067</name>
</gene>
<dbReference type="AlphaFoldDB" id="A0A9D4PKX7"/>